<protein>
    <recommendedName>
        <fullName evidence="3">Bacterial surface antigen (D15) domain-containing protein</fullName>
    </recommendedName>
</protein>
<sequence length="304" mass="34082">MGDLMFRRILWITIPMLLLTSFSEAIERRRAQFPRDFGYLIAPIPYILPGVGTGLGVIGAFNNTFDSTTDFFLVGVGGDVEGTITGVTDIELLPENVLLDVTYVGFNKGSQKQYAQRGIESDPEDFNIVELKNTSLYGGRLTFTFLERRLEFFTLQYNIRSEPSAVIYQGKEENRQEYADPDPFTFQRLTYGTQIDVTDDRLDPRMGVRFVATRSESPSIDAKSSESYTVDTNLTGYIPLLESSTFAINYFRSDATVTKEGVTDYQSILDDLRTNYACTAGDPCDESLKKLATDTQASRKYGTA</sequence>
<dbReference type="EMBL" id="NZEX01000170">
    <property type="protein sequence ID" value="MAH64556.1"/>
    <property type="molecule type" value="Genomic_DNA"/>
</dbReference>
<reference evidence="2" key="1">
    <citation type="submission" date="2017-09" db="EMBL/GenBank/DDBJ databases">
        <title>The Reconstruction of 2,631 Draft Metagenome-Assembled Genomes from the Global Oceans.</title>
        <authorList>
            <person name="Tully B.J."/>
            <person name="Graham E.D."/>
            <person name="Heidelberg J.F."/>
        </authorList>
    </citation>
    <scope>NUCLEOTIDE SEQUENCE [LARGE SCALE GENOMIC DNA]</scope>
</reference>
<organism evidence="1 2">
    <name type="scientific">SAR324 cluster bacterium</name>
    <dbReference type="NCBI Taxonomy" id="2024889"/>
    <lineage>
        <taxon>Bacteria</taxon>
        <taxon>Deltaproteobacteria</taxon>
        <taxon>SAR324 cluster</taxon>
    </lineage>
</organism>
<evidence type="ECO:0000313" key="1">
    <source>
        <dbReference type="EMBL" id="MAH64556.1"/>
    </source>
</evidence>
<evidence type="ECO:0000313" key="2">
    <source>
        <dbReference type="Proteomes" id="UP000226525"/>
    </source>
</evidence>
<evidence type="ECO:0008006" key="3">
    <source>
        <dbReference type="Google" id="ProtNLM"/>
    </source>
</evidence>
<proteinExistence type="predicted"/>
<accession>A0A2D6YMY1</accession>
<name>A0A2D6YMY1_9DELT</name>
<feature type="non-terminal residue" evidence="1">
    <location>
        <position position="304"/>
    </location>
</feature>
<comment type="caution">
    <text evidence="1">The sequence shown here is derived from an EMBL/GenBank/DDBJ whole genome shotgun (WGS) entry which is preliminary data.</text>
</comment>
<gene>
    <name evidence="1" type="ORF">CMN54_14165</name>
</gene>
<dbReference type="AlphaFoldDB" id="A0A2D6YMY1"/>
<dbReference type="Proteomes" id="UP000226525">
    <property type="component" value="Unassembled WGS sequence"/>
</dbReference>